<dbReference type="PANTHER" id="PTHR10992:SF872">
    <property type="entry name" value="METHYLESTERASE 11, CHLOROPLASTIC-RELATED"/>
    <property type="match status" value="1"/>
</dbReference>
<protein>
    <submittedName>
        <fullName evidence="1">Uncharacterized protein</fullName>
    </submittedName>
</protein>
<sequence>MFSQQTGPYDLMRRAQIFLYGNGNNHPPTAIDLDKALLQDLFFNQSPAKDVALASVSMRPIPVAPVLEKLSLSDVNYGSVRRFYIETQEDCAIPVALQEMMINSNPPEKVFHLKGSDHCPFFSKPQSLHRLLVEISKIQ</sequence>
<dbReference type="EMBL" id="JBBPBK010000010">
    <property type="protein sequence ID" value="KAK9276185.1"/>
    <property type="molecule type" value="Genomic_DNA"/>
</dbReference>
<dbReference type="AlphaFoldDB" id="A0AAP0RFU6"/>
<organism evidence="1 2">
    <name type="scientific">Liquidambar formosana</name>
    <name type="common">Formosan gum</name>
    <dbReference type="NCBI Taxonomy" id="63359"/>
    <lineage>
        <taxon>Eukaryota</taxon>
        <taxon>Viridiplantae</taxon>
        <taxon>Streptophyta</taxon>
        <taxon>Embryophyta</taxon>
        <taxon>Tracheophyta</taxon>
        <taxon>Spermatophyta</taxon>
        <taxon>Magnoliopsida</taxon>
        <taxon>eudicotyledons</taxon>
        <taxon>Gunneridae</taxon>
        <taxon>Pentapetalae</taxon>
        <taxon>Saxifragales</taxon>
        <taxon>Altingiaceae</taxon>
        <taxon>Liquidambar</taxon>
    </lineage>
</organism>
<dbReference type="GO" id="GO:0009694">
    <property type="term" value="P:jasmonic acid metabolic process"/>
    <property type="evidence" value="ECO:0007669"/>
    <property type="project" value="TreeGrafter"/>
</dbReference>
<dbReference type="InterPro" id="IPR045889">
    <property type="entry name" value="MES/HNL"/>
</dbReference>
<reference evidence="1 2" key="1">
    <citation type="journal article" date="2024" name="Plant J.">
        <title>Genome sequences and population genomics reveal climatic adaptation and genomic divergence between two closely related sweetgum species.</title>
        <authorList>
            <person name="Xu W.Q."/>
            <person name="Ren C.Q."/>
            <person name="Zhang X.Y."/>
            <person name="Comes H.P."/>
            <person name="Liu X.H."/>
            <person name="Li Y.G."/>
            <person name="Kettle C.J."/>
            <person name="Jalonen R."/>
            <person name="Gaisberger H."/>
            <person name="Ma Y.Z."/>
            <person name="Qiu Y.X."/>
        </authorList>
    </citation>
    <scope>NUCLEOTIDE SEQUENCE [LARGE SCALE GENOMIC DNA]</scope>
    <source>
        <strain evidence="1">Hangzhou</strain>
    </source>
</reference>
<comment type="caution">
    <text evidence="1">The sequence shown here is derived from an EMBL/GenBank/DDBJ whole genome shotgun (WGS) entry which is preliminary data.</text>
</comment>
<dbReference type="GO" id="GO:0009696">
    <property type="term" value="P:salicylic acid metabolic process"/>
    <property type="evidence" value="ECO:0007669"/>
    <property type="project" value="TreeGrafter"/>
</dbReference>
<dbReference type="GO" id="GO:0080030">
    <property type="term" value="F:methyl indole-3-acetate esterase activity"/>
    <property type="evidence" value="ECO:0007669"/>
    <property type="project" value="TreeGrafter"/>
</dbReference>
<accession>A0AAP0RFU6</accession>
<evidence type="ECO:0000313" key="1">
    <source>
        <dbReference type="EMBL" id="KAK9276185.1"/>
    </source>
</evidence>
<keyword evidence="2" id="KW-1185">Reference proteome</keyword>
<dbReference type="GO" id="GO:0080031">
    <property type="term" value="F:methyl salicylate esterase activity"/>
    <property type="evidence" value="ECO:0007669"/>
    <property type="project" value="TreeGrafter"/>
</dbReference>
<dbReference type="PANTHER" id="PTHR10992">
    <property type="entry name" value="METHYLESTERASE FAMILY MEMBER"/>
    <property type="match status" value="1"/>
</dbReference>
<dbReference type="SUPFAM" id="SSF53474">
    <property type="entry name" value="alpha/beta-Hydrolases"/>
    <property type="match status" value="1"/>
</dbReference>
<proteinExistence type="predicted"/>
<evidence type="ECO:0000313" key="2">
    <source>
        <dbReference type="Proteomes" id="UP001415857"/>
    </source>
</evidence>
<gene>
    <name evidence="1" type="ORF">L1049_005716</name>
</gene>
<dbReference type="InterPro" id="IPR029058">
    <property type="entry name" value="AB_hydrolase_fold"/>
</dbReference>
<dbReference type="Gene3D" id="3.40.50.1820">
    <property type="entry name" value="alpha/beta hydrolase"/>
    <property type="match status" value="1"/>
</dbReference>
<dbReference type="Proteomes" id="UP001415857">
    <property type="component" value="Unassembled WGS sequence"/>
</dbReference>
<dbReference type="GO" id="GO:0080032">
    <property type="term" value="F:methyl jasmonate esterase activity"/>
    <property type="evidence" value="ECO:0007669"/>
    <property type="project" value="TreeGrafter"/>
</dbReference>
<name>A0AAP0RFU6_LIQFO</name>